<keyword evidence="2" id="KW-1185">Reference proteome</keyword>
<dbReference type="Proteomes" id="UP000002318">
    <property type="component" value="Chromosome"/>
</dbReference>
<reference evidence="1 2" key="1">
    <citation type="journal article" date="2010" name="Stand. Genomic Sci.">
        <title>Complete genome sequence of Spirochaeta smaragdinae type strain (SEBR 4228).</title>
        <authorList>
            <person name="Mavromatis K."/>
            <person name="Yasawong M."/>
            <person name="Chertkov O."/>
            <person name="Lapidus A."/>
            <person name="Lucas S."/>
            <person name="Nolan M."/>
            <person name="Del Rio T.G."/>
            <person name="Tice H."/>
            <person name="Cheng J.F."/>
            <person name="Pitluck S."/>
            <person name="Liolios K."/>
            <person name="Ivanova N."/>
            <person name="Tapia R."/>
            <person name="Han C."/>
            <person name="Bruce D."/>
            <person name="Goodwin L."/>
            <person name="Pati A."/>
            <person name="Chen A."/>
            <person name="Palaniappan K."/>
            <person name="Land M."/>
            <person name="Hauser L."/>
            <person name="Chang Y.J."/>
            <person name="Jeffries C.D."/>
            <person name="Detter J.C."/>
            <person name="Rohde M."/>
            <person name="Brambilla E."/>
            <person name="Spring S."/>
            <person name="Goker M."/>
            <person name="Sikorski J."/>
            <person name="Woyke T."/>
            <person name="Bristow J."/>
            <person name="Eisen J.A."/>
            <person name="Markowitz V."/>
            <person name="Hugenholtz P."/>
            <person name="Klenk H.P."/>
            <person name="Kyrpides N.C."/>
        </authorList>
    </citation>
    <scope>NUCLEOTIDE SEQUENCE [LARGE SCALE GENOMIC DNA]</scope>
    <source>
        <strain evidence="2">DSM 11293 / JCM 15392 / SEBR 4228</strain>
    </source>
</reference>
<dbReference type="KEGG" id="ssm:Spirs_2550"/>
<dbReference type="HOGENOM" id="CLU_2652652_0_0_12"/>
<dbReference type="OrthoDB" id="375122at2"/>
<proteinExistence type="predicted"/>
<name>E1R4C1_SEDSS</name>
<dbReference type="AlphaFoldDB" id="E1R4C1"/>
<evidence type="ECO:0000313" key="1">
    <source>
        <dbReference type="EMBL" id="ADK81662.1"/>
    </source>
</evidence>
<accession>E1R4C1</accession>
<dbReference type="RefSeq" id="WP_013255124.1">
    <property type="nucleotide sequence ID" value="NC_014364.1"/>
</dbReference>
<gene>
    <name evidence="1" type="ordered locus">Spirs_2550</name>
</gene>
<protein>
    <submittedName>
        <fullName evidence="1">Uncharacterized protein</fullName>
    </submittedName>
</protein>
<sequence length="76" mass="8645">MSKQKGFFTEDFRLSELSAHGAFELRGSGFKIYKYEADYKLVLMGSDKKSIPLDIVRITPKKVTALLPSDVKPKDY</sequence>
<dbReference type="EMBL" id="CP002116">
    <property type="protein sequence ID" value="ADK81662.1"/>
    <property type="molecule type" value="Genomic_DNA"/>
</dbReference>
<evidence type="ECO:0000313" key="2">
    <source>
        <dbReference type="Proteomes" id="UP000002318"/>
    </source>
</evidence>
<organism evidence="1 2">
    <name type="scientific">Sediminispirochaeta smaragdinae (strain DSM 11293 / JCM 15392 / SEBR 4228)</name>
    <name type="common">Spirochaeta smaragdinae</name>
    <dbReference type="NCBI Taxonomy" id="573413"/>
    <lineage>
        <taxon>Bacteria</taxon>
        <taxon>Pseudomonadati</taxon>
        <taxon>Spirochaetota</taxon>
        <taxon>Spirochaetia</taxon>
        <taxon>Spirochaetales</taxon>
        <taxon>Spirochaetaceae</taxon>
        <taxon>Sediminispirochaeta</taxon>
    </lineage>
</organism>